<dbReference type="AlphaFoldDB" id="A0A5D4TBL4"/>
<evidence type="ECO:0000313" key="12">
    <source>
        <dbReference type="Proteomes" id="UP000324517"/>
    </source>
</evidence>
<dbReference type="EC" id="4.1.1.81" evidence="4"/>
<evidence type="ECO:0000256" key="8">
    <source>
        <dbReference type="ARBA" id="ARBA00029996"/>
    </source>
</evidence>
<dbReference type="EMBL" id="VTET01000003">
    <property type="protein sequence ID" value="TYS73130.1"/>
    <property type="molecule type" value="Genomic_DNA"/>
</dbReference>
<dbReference type="PANTHER" id="PTHR42885:SF1">
    <property type="entry name" value="THREONINE-PHOSPHATE DECARBOXYLASE"/>
    <property type="match status" value="1"/>
</dbReference>
<dbReference type="InterPro" id="IPR015422">
    <property type="entry name" value="PyrdxlP-dep_Trfase_small"/>
</dbReference>
<dbReference type="Gene3D" id="3.90.1150.10">
    <property type="entry name" value="Aspartate Aminotransferase, domain 1"/>
    <property type="match status" value="1"/>
</dbReference>
<evidence type="ECO:0000256" key="9">
    <source>
        <dbReference type="ARBA" id="ARBA00048531"/>
    </source>
</evidence>
<organism evidence="11 12">
    <name type="scientific">Sutcliffiella horikoshii</name>
    <dbReference type="NCBI Taxonomy" id="79883"/>
    <lineage>
        <taxon>Bacteria</taxon>
        <taxon>Bacillati</taxon>
        <taxon>Bacillota</taxon>
        <taxon>Bacilli</taxon>
        <taxon>Bacillales</taxon>
        <taxon>Bacillaceae</taxon>
        <taxon>Sutcliffiella</taxon>
    </lineage>
</organism>
<gene>
    <name evidence="11" type="ORF">FZC75_08750</name>
</gene>
<evidence type="ECO:0000256" key="3">
    <source>
        <dbReference type="ARBA" id="ARBA00004953"/>
    </source>
</evidence>
<keyword evidence="7 11" id="KW-0456">Lyase</keyword>
<name>A0A5D4TBL4_9BACI</name>
<accession>A0A5D4TBL4</accession>
<evidence type="ECO:0000256" key="2">
    <source>
        <dbReference type="ARBA" id="ARBA00003444"/>
    </source>
</evidence>
<dbReference type="GO" id="GO:0030170">
    <property type="term" value="F:pyridoxal phosphate binding"/>
    <property type="evidence" value="ECO:0007669"/>
    <property type="project" value="InterPro"/>
</dbReference>
<dbReference type="InterPro" id="IPR015424">
    <property type="entry name" value="PyrdxlP-dep_Trfase"/>
</dbReference>
<comment type="catalytic activity">
    <reaction evidence="9">
        <text>O-phospho-L-threonine + H(+) = (R)-1-aminopropan-2-yl phosphate + CO2</text>
        <dbReference type="Rhea" id="RHEA:11492"/>
        <dbReference type="ChEBI" id="CHEBI:15378"/>
        <dbReference type="ChEBI" id="CHEBI:16526"/>
        <dbReference type="ChEBI" id="CHEBI:58563"/>
        <dbReference type="ChEBI" id="CHEBI:58675"/>
        <dbReference type="EC" id="4.1.1.81"/>
    </reaction>
</comment>
<keyword evidence="5" id="KW-0169">Cobalamin biosynthesis</keyword>
<comment type="function">
    <text evidence="2">Decarboxylates L-threonine-O-3-phosphate to yield (R)-1-amino-2-propanol O-2-phosphate, the precursor for the linkage between the nucleotide loop and the corrin ring in cobalamin.</text>
</comment>
<dbReference type="Pfam" id="PF00155">
    <property type="entry name" value="Aminotran_1_2"/>
    <property type="match status" value="1"/>
</dbReference>
<feature type="domain" description="Aminotransferase class I/classII large" evidence="10">
    <location>
        <begin position="23"/>
        <end position="349"/>
    </location>
</feature>
<dbReference type="Gene3D" id="3.40.640.10">
    <property type="entry name" value="Type I PLP-dependent aspartate aminotransferase-like (Major domain)"/>
    <property type="match status" value="1"/>
</dbReference>
<dbReference type="PANTHER" id="PTHR42885">
    <property type="entry name" value="HISTIDINOL-PHOSPHATE AMINOTRANSFERASE-RELATED"/>
    <property type="match status" value="1"/>
</dbReference>
<evidence type="ECO:0000256" key="1">
    <source>
        <dbReference type="ARBA" id="ARBA00001933"/>
    </source>
</evidence>
<dbReference type="UniPathway" id="UPA00148"/>
<dbReference type="InterPro" id="IPR004839">
    <property type="entry name" value="Aminotransferase_I/II_large"/>
</dbReference>
<dbReference type="CDD" id="cd00609">
    <property type="entry name" value="AAT_like"/>
    <property type="match status" value="1"/>
</dbReference>
<dbReference type="RefSeq" id="WP_010199362.1">
    <property type="nucleotide sequence ID" value="NZ_JBNIKO010000002.1"/>
</dbReference>
<dbReference type="InterPro" id="IPR015421">
    <property type="entry name" value="PyrdxlP-dep_Trfase_major"/>
</dbReference>
<evidence type="ECO:0000256" key="5">
    <source>
        <dbReference type="ARBA" id="ARBA00022573"/>
    </source>
</evidence>
<comment type="caution">
    <text evidence="11">The sequence shown here is derived from an EMBL/GenBank/DDBJ whole genome shotgun (WGS) entry which is preliminary data.</text>
</comment>
<evidence type="ECO:0000256" key="6">
    <source>
        <dbReference type="ARBA" id="ARBA00022898"/>
    </source>
</evidence>
<dbReference type="SUPFAM" id="SSF53383">
    <property type="entry name" value="PLP-dependent transferases"/>
    <property type="match status" value="1"/>
</dbReference>
<comment type="cofactor">
    <cofactor evidence="1">
        <name>pyridoxal 5'-phosphate</name>
        <dbReference type="ChEBI" id="CHEBI:597326"/>
    </cofactor>
</comment>
<comment type="pathway">
    <text evidence="3">Cofactor biosynthesis; adenosylcobalamin biosynthesis.</text>
</comment>
<keyword evidence="6" id="KW-0663">Pyridoxal phosphate</keyword>
<dbReference type="GO" id="GO:0048472">
    <property type="term" value="F:threonine-phosphate decarboxylase activity"/>
    <property type="evidence" value="ECO:0007669"/>
    <property type="project" value="UniProtKB-EC"/>
</dbReference>
<evidence type="ECO:0000313" key="11">
    <source>
        <dbReference type="EMBL" id="TYS73130.1"/>
    </source>
</evidence>
<dbReference type="InterPro" id="IPR005860">
    <property type="entry name" value="CobD"/>
</dbReference>
<proteinExistence type="predicted"/>
<dbReference type="GO" id="GO:0009236">
    <property type="term" value="P:cobalamin biosynthetic process"/>
    <property type="evidence" value="ECO:0007669"/>
    <property type="project" value="UniProtKB-UniPathway"/>
</dbReference>
<sequence length="358" mass="41433">MNWPEHGGQPDLMKKLLQAEEQEVLDFSANLNPLGPPEWLQGELEEQWKKLLCYPDPNYTFSTSALACMERIHKEEMLLTNGGAEAIFLAAKYFERKRAGIVHPAFSEYERACRHYHLQVTDFLTSPMEDFRLPMNQLLEALPELDVFFLCRPNNPTGVVIPKAEIKMLLEQGLHNHTFLVIDEAFADFVPSESLTPLLKEYPNLILLRSLTKMYTIPGLRLGYMMASEAVINEMKSFQVPWSVNALASAIAPLLLRDQDFVEQTFSWLDGQTRKLRTFAERYDFYLSNTSVNFYLLQDNRSPEKTETLFTFLFQHGILARHTHNFKGLEGSHLRLAIRSDEENDKLLSILKKWRELD</sequence>
<dbReference type="NCBIfam" id="TIGR01140">
    <property type="entry name" value="L_thr_O3P_dcar"/>
    <property type="match status" value="1"/>
</dbReference>
<dbReference type="OrthoDB" id="9813612at2"/>
<evidence type="ECO:0000256" key="7">
    <source>
        <dbReference type="ARBA" id="ARBA00023239"/>
    </source>
</evidence>
<dbReference type="Proteomes" id="UP000324517">
    <property type="component" value="Unassembled WGS sequence"/>
</dbReference>
<reference evidence="11 12" key="1">
    <citation type="submission" date="2019-08" db="EMBL/GenBank/DDBJ databases">
        <title>Bacillus genomes from the desert of Cuatro Cienegas, Coahuila.</title>
        <authorList>
            <person name="Olmedo-Alvarez G."/>
        </authorList>
    </citation>
    <scope>NUCLEOTIDE SEQUENCE [LARGE SCALE GENOMIC DNA]</scope>
    <source>
        <strain evidence="11 12">CH98b_3T</strain>
    </source>
</reference>
<evidence type="ECO:0000256" key="4">
    <source>
        <dbReference type="ARBA" id="ARBA00012285"/>
    </source>
</evidence>
<protein>
    <recommendedName>
        <fullName evidence="4">threonine-phosphate decarboxylase</fullName>
        <ecNumber evidence="4">4.1.1.81</ecNumber>
    </recommendedName>
    <alternativeName>
        <fullName evidence="8">L-threonine-O-3-phosphate decarboxylase</fullName>
    </alternativeName>
</protein>
<evidence type="ECO:0000259" key="10">
    <source>
        <dbReference type="Pfam" id="PF00155"/>
    </source>
</evidence>